<evidence type="ECO:0000256" key="2">
    <source>
        <dbReference type="ARBA" id="ARBA00022454"/>
    </source>
</evidence>
<dbReference type="InterPro" id="IPR012340">
    <property type="entry name" value="NA-bd_OB-fold"/>
</dbReference>
<proteinExistence type="predicted"/>
<evidence type="ECO:0000313" key="6">
    <source>
        <dbReference type="EMBL" id="TKA77952.1"/>
    </source>
</evidence>
<evidence type="ECO:0000256" key="3">
    <source>
        <dbReference type="ARBA" id="ARBA00022895"/>
    </source>
</evidence>
<evidence type="ECO:0000259" key="5">
    <source>
        <dbReference type="Pfam" id="PF10451"/>
    </source>
</evidence>
<keyword evidence="3" id="KW-0779">Telomere</keyword>
<dbReference type="Gene3D" id="2.40.50.140">
    <property type="entry name" value="Nucleic acid-binding proteins"/>
    <property type="match status" value="1"/>
</dbReference>
<keyword evidence="2" id="KW-0158">Chromosome</keyword>
<feature type="compositionally biased region" description="Polar residues" evidence="4">
    <location>
        <begin position="246"/>
        <end position="264"/>
    </location>
</feature>
<dbReference type="InterPro" id="IPR021109">
    <property type="entry name" value="Peptidase_aspartic_dom_sf"/>
</dbReference>
<keyword evidence="7" id="KW-1185">Reference proteome</keyword>
<protein>
    <recommendedName>
        <fullName evidence="5">CST complex subunit Stn1 N-terminal domain-containing protein</fullName>
    </recommendedName>
</protein>
<dbReference type="InterPro" id="IPR018856">
    <property type="entry name" value="Stn1_N"/>
</dbReference>
<dbReference type="AlphaFoldDB" id="A0A4U0XL20"/>
<comment type="subcellular location">
    <subcellularLocation>
        <location evidence="1">Chromosome</location>
        <location evidence="1">Telomere</location>
    </subcellularLocation>
</comment>
<feature type="region of interest" description="Disordered" evidence="4">
    <location>
        <begin position="217"/>
        <end position="264"/>
    </location>
</feature>
<evidence type="ECO:0000313" key="7">
    <source>
        <dbReference type="Proteomes" id="UP000308768"/>
    </source>
</evidence>
<accession>A0A4U0XL20</accession>
<evidence type="ECO:0000256" key="1">
    <source>
        <dbReference type="ARBA" id="ARBA00004574"/>
    </source>
</evidence>
<evidence type="ECO:0000256" key="4">
    <source>
        <dbReference type="SAM" id="MobiDB-lite"/>
    </source>
</evidence>
<dbReference type="OrthoDB" id="77828at2759"/>
<name>A0A4U0XL20_9PEZI</name>
<organism evidence="6 7">
    <name type="scientific">Cryomyces minteri</name>
    <dbReference type="NCBI Taxonomy" id="331657"/>
    <lineage>
        <taxon>Eukaryota</taxon>
        <taxon>Fungi</taxon>
        <taxon>Dikarya</taxon>
        <taxon>Ascomycota</taxon>
        <taxon>Pezizomycotina</taxon>
        <taxon>Dothideomycetes</taxon>
        <taxon>Dothideomycetes incertae sedis</taxon>
        <taxon>Cryomyces</taxon>
    </lineage>
</organism>
<dbReference type="GO" id="GO:0000781">
    <property type="term" value="C:chromosome, telomeric region"/>
    <property type="evidence" value="ECO:0007669"/>
    <property type="project" value="UniProtKB-SubCell"/>
</dbReference>
<dbReference type="EMBL" id="NAJN01000164">
    <property type="protein sequence ID" value="TKA77952.1"/>
    <property type="molecule type" value="Genomic_DNA"/>
</dbReference>
<gene>
    <name evidence="6" type="ORF">B0A49_03631</name>
</gene>
<dbReference type="Proteomes" id="UP000308768">
    <property type="component" value="Unassembled WGS sequence"/>
</dbReference>
<feature type="domain" description="CST complex subunit Stn1 N-terminal" evidence="5">
    <location>
        <begin position="47"/>
        <end position="202"/>
    </location>
</feature>
<dbReference type="Pfam" id="PF10451">
    <property type="entry name" value="Stn1"/>
    <property type="match status" value="1"/>
</dbReference>
<sequence length="406" mass="45176">MTPRASAPPAHIYPAHCFTASPTYNAWVKLTAADVHALRAEPGFEGQNVLFHLNHPVRYVRLVAAIVAIDDLGPRYTLLTIDDGSGATIEIKITRLDTAQSANSTSPLDTEVENVKVKAQLGGFDVLVDGKILDIGTVIKARCTLGSFRGVRQLELKRVALVHTTDEEAQAWADLADFKQDVLSKPWVLTSAELKNLEDEVNGERRKLRERVRRRQEYEAKKAEKRRRHEERVEKRRRKEEEKITRASSNAGQAEAHSQPSSPNGLFKSRWEICIVADKRTARAMVLLDTGMVPNMISSRWAEELGLTKESCRGDSVCGVDGTPFSPPGQVPVSWYFDESTHVPARVFTAPFLIAPQDAPFDFALGELFFKEHGLLVVNRSAPVLHFAKPSAGELQQLQQTPPTSR</sequence>
<dbReference type="Gene3D" id="2.40.70.10">
    <property type="entry name" value="Acid Proteases"/>
    <property type="match status" value="1"/>
</dbReference>
<comment type="caution">
    <text evidence="6">The sequence shown here is derived from an EMBL/GenBank/DDBJ whole genome shotgun (WGS) entry which is preliminary data.</text>
</comment>
<feature type="compositionally biased region" description="Basic and acidic residues" evidence="4">
    <location>
        <begin position="230"/>
        <end position="245"/>
    </location>
</feature>
<reference evidence="6 7" key="1">
    <citation type="submission" date="2017-03" db="EMBL/GenBank/DDBJ databases">
        <title>Genomes of endolithic fungi from Antarctica.</title>
        <authorList>
            <person name="Coleine C."/>
            <person name="Masonjones S."/>
            <person name="Stajich J.E."/>
        </authorList>
    </citation>
    <scope>NUCLEOTIDE SEQUENCE [LARGE SCALE GENOMIC DNA]</scope>
    <source>
        <strain evidence="6 7">CCFEE 5187</strain>
    </source>
</reference>